<sequence>MKVNIALFTFLAGLGLAVPVTDQKIAARQGPGTTDDFGQPIFGPEGATPNTQGSGPGGQGAQGFGEVANNFAQSDVGQAIANGANQAAPAAGGGAVGGFGDGGFGNFFSGS</sequence>
<reference evidence="3 4" key="1">
    <citation type="journal article" date="2014" name="Genome Biol. Evol.">
        <title>Comparative genomics and transcriptomics analyses reveal divergent lifestyle features of nematode endoparasitic fungus Hirsutella minnesotensis.</title>
        <authorList>
            <person name="Lai Y."/>
            <person name="Liu K."/>
            <person name="Zhang X."/>
            <person name="Zhang X."/>
            <person name="Li K."/>
            <person name="Wang N."/>
            <person name="Shu C."/>
            <person name="Wu Y."/>
            <person name="Wang C."/>
            <person name="Bushley K.E."/>
            <person name="Xiang M."/>
            <person name="Liu X."/>
        </authorList>
    </citation>
    <scope>NUCLEOTIDE SEQUENCE [LARGE SCALE GENOMIC DNA]</scope>
    <source>
        <strain evidence="3 4">3608</strain>
    </source>
</reference>
<feature type="signal peptide" evidence="2">
    <location>
        <begin position="1"/>
        <end position="17"/>
    </location>
</feature>
<proteinExistence type="predicted"/>
<evidence type="ECO:0000256" key="1">
    <source>
        <dbReference type="SAM" id="MobiDB-lite"/>
    </source>
</evidence>
<evidence type="ECO:0000256" key="2">
    <source>
        <dbReference type="SAM" id="SignalP"/>
    </source>
</evidence>
<dbReference type="Proteomes" id="UP000054481">
    <property type="component" value="Unassembled WGS sequence"/>
</dbReference>
<keyword evidence="4" id="KW-1185">Reference proteome</keyword>
<feature type="compositionally biased region" description="Gly residues" evidence="1">
    <location>
        <begin position="54"/>
        <end position="63"/>
    </location>
</feature>
<keyword evidence="2" id="KW-0732">Signal</keyword>
<dbReference type="AlphaFoldDB" id="A0A0F7ZF01"/>
<feature type="region of interest" description="Disordered" evidence="1">
    <location>
        <begin position="27"/>
        <end position="64"/>
    </location>
</feature>
<evidence type="ECO:0000313" key="4">
    <source>
        <dbReference type="Proteomes" id="UP000054481"/>
    </source>
</evidence>
<accession>A0A0F7ZF01</accession>
<name>A0A0F7ZF01_9HYPO</name>
<protein>
    <submittedName>
        <fullName evidence="3">Uncharacterized protein</fullName>
    </submittedName>
</protein>
<feature type="chain" id="PRO_5002525855" evidence="2">
    <location>
        <begin position="18"/>
        <end position="111"/>
    </location>
</feature>
<evidence type="ECO:0000313" key="3">
    <source>
        <dbReference type="EMBL" id="KJZ68281.1"/>
    </source>
</evidence>
<dbReference type="EMBL" id="KQ030948">
    <property type="protein sequence ID" value="KJZ68281.1"/>
    <property type="molecule type" value="Genomic_DNA"/>
</dbReference>
<gene>
    <name evidence="3" type="ORF">HIM_12326</name>
</gene>
<organism evidence="3 4">
    <name type="scientific">Hirsutella minnesotensis 3608</name>
    <dbReference type="NCBI Taxonomy" id="1043627"/>
    <lineage>
        <taxon>Eukaryota</taxon>
        <taxon>Fungi</taxon>
        <taxon>Dikarya</taxon>
        <taxon>Ascomycota</taxon>
        <taxon>Pezizomycotina</taxon>
        <taxon>Sordariomycetes</taxon>
        <taxon>Hypocreomycetidae</taxon>
        <taxon>Hypocreales</taxon>
        <taxon>Ophiocordycipitaceae</taxon>
        <taxon>Hirsutella</taxon>
    </lineage>
</organism>